<keyword evidence="1" id="KW-0059">Arsenical resistance</keyword>
<dbReference type="Proteomes" id="UP000033640">
    <property type="component" value="Unassembled WGS sequence"/>
</dbReference>
<dbReference type="InterPro" id="IPR011991">
    <property type="entry name" value="ArsR-like_HTH"/>
</dbReference>
<reference evidence="3 4" key="1">
    <citation type="submission" date="2015-02" db="EMBL/GenBank/DDBJ databases">
        <title>Draft genome sequences of ten Microbacterium spp. with emphasis on heavy metal contaminated environments.</title>
        <authorList>
            <person name="Corretto E."/>
        </authorList>
    </citation>
    <scope>NUCLEOTIDE SEQUENCE [LARGE SCALE GENOMIC DNA]</scope>
    <source>
        <strain evidence="3 4">BEL4b</strain>
    </source>
</reference>
<dbReference type="PATRIC" id="fig|82380.11.peg.1074"/>
<dbReference type="InterPro" id="IPR001845">
    <property type="entry name" value="HTH_ArsR_DNA-bd_dom"/>
</dbReference>
<proteinExistence type="predicted"/>
<dbReference type="Pfam" id="PF01022">
    <property type="entry name" value="HTH_5"/>
    <property type="match status" value="1"/>
</dbReference>
<feature type="domain" description="HTH arsR-type" evidence="2">
    <location>
        <begin position="3"/>
        <end position="100"/>
    </location>
</feature>
<evidence type="ECO:0000256" key="1">
    <source>
        <dbReference type="ARBA" id="ARBA00022849"/>
    </source>
</evidence>
<dbReference type="InterPro" id="IPR036388">
    <property type="entry name" value="WH-like_DNA-bd_sf"/>
</dbReference>
<dbReference type="Gene3D" id="3.40.50.2300">
    <property type="match status" value="1"/>
</dbReference>
<dbReference type="SMART" id="SM00226">
    <property type="entry name" value="LMWPc"/>
    <property type="match status" value="1"/>
</dbReference>
<dbReference type="CDD" id="cd00090">
    <property type="entry name" value="HTH_ARSR"/>
    <property type="match status" value="1"/>
</dbReference>
<dbReference type="EMBL" id="JYIW01000020">
    <property type="protein sequence ID" value="KJL30293.1"/>
    <property type="molecule type" value="Genomic_DNA"/>
</dbReference>
<evidence type="ECO:0000313" key="4">
    <source>
        <dbReference type="Proteomes" id="UP000033640"/>
    </source>
</evidence>
<dbReference type="PANTHER" id="PTHR43428">
    <property type="entry name" value="ARSENATE REDUCTASE"/>
    <property type="match status" value="1"/>
</dbReference>
<dbReference type="PANTHER" id="PTHR43428:SF1">
    <property type="entry name" value="ARSENATE REDUCTASE"/>
    <property type="match status" value="1"/>
</dbReference>
<evidence type="ECO:0000313" key="3">
    <source>
        <dbReference type="EMBL" id="KJL30293.1"/>
    </source>
</evidence>
<dbReference type="AlphaFoldDB" id="A0A0F0LAZ0"/>
<dbReference type="PROSITE" id="PS50987">
    <property type="entry name" value="HTH_ARSR_2"/>
    <property type="match status" value="1"/>
</dbReference>
<dbReference type="PRINTS" id="PR00778">
    <property type="entry name" value="HTHARSR"/>
</dbReference>
<dbReference type="GO" id="GO:0003700">
    <property type="term" value="F:DNA-binding transcription factor activity"/>
    <property type="evidence" value="ECO:0007669"/>
    <property type="project" value="InterPro"/>
</dbReference>
<gene>
    <name evidence="3" type="primary">sdpR_1</name>
    <name evidence="3" type="ORF">RS83_01043</name>
</gene>
<dbReference type="GO" id="GO:0046685">
    <property type="term" value="P:response to arsenic-containing substance"/>
    <property type="evidence" value="ECO:0007669"/>
    <property type="project" value="UniProtKB-KW"/>
</dbReference>
<dbReference type="InterPro" id="IPR036390">
    <property type="entry name" value="WH_DNA-bd_sf"/>
</dbReference>
<evidence type="ECO:0000259" key="2">
    <source>
        <dbReference type="PROSITE" id="PS50987"/>
    </source>
</evidence>
<comment type="caution">
    <text evidence="3">The sequence shown here is derived from an EMBL/GenBank/DDBJ whole genome shotgun (WGS) entry which is preliminary data.</text>
</comment>
<dbReference type="SUPFAM" id="SSF52788">
    <property type="entry name" value="Phosphotyrosine protein phosphatases I"/>
    <property type="match status" value="1"/>
</dbReference>
<dbReference type="InterPro" id="IPR023485">
    <property type="entry name" value="Ptyr_pPase"/>
</dbReference>
<dbReference type="Gene3D" id="1.10.10.10">
    <property type="entry name" value="Winged helix-like DNA-binding domain superfamily/Winged helix DNA-binding domain"/>
    <property type="match status" value="1"/>
</dbReference>
<name>A0A0F0LAZ0_9MICO</name>
<sequence>MMEAMTDLARRAGIFAALADQTRLRIVDLLTLGDLSSSEIGSQLDLQSNLIAHHLGVLESAHIIARSRSEFDRRRSYIGLRPEVFDTLMPASVPPPNRVLFVCTANSARSQLAEALWRDASEIPVASAGTRPAAGVHPEATASAARHGLEIDASRRPQHIDDVRAEGDLVITVCDDAHEKLLHRDDLHWSIRDPAKIGTAAAFDAAVETINRRVVGLVTRLAAA</sequence>
<dbReference type="SMART" id="SM00418">
    <property type="entry name" value="HTH_ARSR"/>
    <property type="match status" value="1"/>
</dbReference>
<dbReference type="InterPro" id="IPR036196">
    <property type="entry name" value="Ptyr_pPase_sf"/>
</dbReference>
<dbReference type="Pfam" id="PF01451">
    <property type="entry name" value="LMWPc"/>
    <property type="match status" value="1"/>
</dbReference>
<dbReference type="SUPFAM" id="SSF46785">
    <property type="entry name" value="Winged helix' DNA-binding domain"/>
    <property type="match status" value="1"/>
</dbReference>
<organism evidence="3 4">
    <name type="scientific">Microbacterium oxydans</name>
    <dbReference type="NCBI Taxonomy" id="82380"/>
    <lineage>
        <taxon>Bacteria</taxon>
        <taxon>Bacillati</taxon>
        <taxon>Actinomycetota</taxon>
        <taxon>Actinomycetes</taxon>
        <taxon>Micrococcales</taxon>
        <taxon>Microbacteriaceae</taxon>
        <taxon>Microbacterium</taxon>
    </lineage>
</organism>
<protein>
    <submittedName>
        <fullName evidence="3">Transcriptional repressor SdpR</fullName>
    </submittedName>
</protein>
<accession>A0A0F0LAZ0</accession>